<reference evidence="1 2" key="1">
    <citation type="submission" date="2016-08" db="EMBL/GenBank/DDBJ databases">
        <title>Complete genome sequence of Streptomyces agglomeratus strain 6-3-2, a novel anti-MRSA actinomycete isolated from Wuli of Tebit, China.</title>
        <authorList>
            <person name="Chen X."/>
        </authorList>
    </citation>
    <scope>NUCLEOTIDE SEQUENCE [LARGE SCALE GENOMIC DNA]</scope>
    <source>
        <strain evidence="1 2">6-3-2</strain>
    </source>
</reference>
<gene>
    <name evidence="1" type="ORF">AS594_39695</name>
</gene>
<dbReference type="SUPFAM" id="SSF48371">
    <property type="entry name" value="ARM repeat"/>
    <property type="match status" value="1"/>
</dbReference>
<accession>A0A1E5NZA2</accession>
<comment type="caution">
    <text evidence="1">The sequence shown here is derived from an EMBL/GenBank/DDBJ whole genome shotgun (WGS) entry which is preliminary data.</text>
</comment>
<evidence type="ECO:0000313" key="1">
    <source>
        <dbReference type="EMBL" id="OEJ21643.1"/>
    </source>
</evidence>
<dbReference type="RefSeq" id="WP_069936269.1">
    <property type="nucleotide sequence ID" value="NZ_MEHJ01000002.1"/>
</dbReference>
<name>A0A1E5NZA2_9ACTN</name>
<keyword evidence="2" id="KW-1185">Reference proteome</keyword>
<evidence type="ECO:0008006" key="3">
    <source>
        <dbReference type="Google" id="ProtNLM"/>
    </source>
</evidence>
<proteinExistence type="predicted"/>
<sequence length="133" mass="15152">MIESAQEFIRLRYSENPQDYQRASTDEASYDVWIEVIAHHQQARMWVAQNKSVPLEILQILAADPDPSVRVMVAMKRKLTPDILDQLASDPDESVRLAVARNKKASKGTLERLLSDDWGEVRSVARERLGFSS</sequence>
<dbReference type="InterPro" id="IPR011989">
    <property type="entry name" value="ARM-like"/>
</dbReference>
<evidence type="ECO:0000313" key="2">
    <source>
        <dbReference type="Proteomes" id="UP000095759"/>
    </source>
</evidence>
<dbReference type="OrthoDB" id="9132361at2"/>
<dbReference type="AlphaFoldDB" id="A0A1E5NZA2"/>
<dbReference type="InterPro" id="IPR016024">
    <property type="entry name" value="ARM-type_fold"/>
</dbReference>
<protein>
    <recommendedName>
        <fullName evidence="3">HEAT repeat domain-containing protein</fullName>
    </recommendedName>
</protein>
<dbReference type="EMBL" id="MEHJ01000002">
    <property type="protein sequence ID" value="OEJ21643.1"/>
    <property type="molecule type" value="Genomic_DNA"/>
</dbReference>
<dbReference type="Proteomes" id="UP000095759">
    <property type="component" value="Unassembled WGS sequence"/>
</dbReference>
<organism evidence="1 2">
    <name type="scientific">Streptomyces agglomeratus</name>
    <dbReference type="NCBI Taxonomy" id="285458"/>
    <lineage>
        <taxon>Bacteria</taxon>
        <taxon>Bacillati</taxon>
        <taxon>Actinomycetota</taxon>
        <taxon>Actinomycetes</taxon>
        <taxon>Kitasatosporales</taxon>
        <taxon>Streptomycetaceae</taxon>
        <taxon>Streptomyces</taxon>
    </lineage>
</organism>
<dbReference type="Gene3D" id="1.25.10.10">
    <property type="entry name" value="Leucine-rich Repeat Variant"/>
    <property type="match status" value="1"/>
</dbReference>